<evidence type="ECO:0000313" key="2">
    <source>
        <dbReference type="EMBL" id="KAA6324394.1"/>
    </source>
</evidence>
<dbReference type="InterPro" id="IPR003343">
    <property type="entry name" value="Big_2"/>
</dbReference>
<feature type="domain" description="BIG2" evidence="1">
    <location>
        <begin position="26"/>
        <end position="74"/>
    </location>
</feature>
<proteinExistence type="predicted"/>
<evidence type="ECO:0000259" key="1">
    <source>
        <dbReference type="Pfam" id="PF02368"/>
    </source>
</evidence>
<dbReference type="AlphaFoldDB" id="A0A5J4QTG7"/>
<accession>A0A5J4QTG7</accession>
<protein>
    <recommendedName>
        <fullName evidence="1">BIG2 domain-containing protein</fullName>
    </recommendedName>
</protein>
<dbReference type="Gene3D" id="2.60.40.1080">
    <property type="match status" value="1"/>
</dbReference>
<organism evidence="2">
    <name type="scientific">termite gut metagenome</name>
    <dbReference type="NCBI Taxonomy" id="433724"/>
    <lineage>
        <taxon>unclassified sequences</taxon>
        <taxon>metagenomes</taxon>
        <taxon>organismal metagenomes</taxon>
    </lineage>
</organism>
<sequence length="81" mass="8658">MRKILISFLVVVVGFLLVSCVKPVTVEIQDAPTSVKVGESIQLVAEIRPVSKQEGGVYWASSDNQLASISGGGSFNCSKCW</sequence>
<dbReference type="InterPro" id="IPR008964">
    <property type="entry name" value="Invasin/intimin_cell_adhesion"/>
</dbReference>
<dbReference type="PROSITE" id="PS51257">
    <property type="entry name" value="PROKAR_LIPOPROTEIN"/>
    <property type="match status" value="1"/>
</dbReference>
<reference evidence="2" key="1">
    <citation type="submission" date="2019-03" db="EMBL/GenBank/DDBJ databases">
        <title>Single cell metagenomics reveals metabolic interactions within the superorganism composed of flagellate Streblomastix strix and complex community of Bacteroidetes bacteria on its surface.</title>
        <authorList>
            <person name="Treitli S.C."/>
            <person name="Kolisko M."/>
            <person name="Husnik F."/>
            <person name="Keeling P."/>
            <person name="Hampl V."/>
        </authorList>
    </citation>
    <scope>NUCLEOTIDE SEQUENCE</scope>
    <source>
        <strain evidence="2">STM</strain>
    </source>
</reference>
<dbReference type="SUPFAM" id="SSF49373">
    <property type="entry name" value="Invasin/intimin cell-adhesion fragments"/>
    <property type="match status" value="1"/>
</dbReference>
<comment type="caution">
    <text evidence="2">The sequence shown here is derived from an EMBL/GenBank/DDBJ whole genome shotgun (WGS) entry which is preliminary data.</text>
</comment>
<dbReference type="EMBL" id="SNRY01002581">
    <property type="protein sequence ID" value="KAA6324394.1"/>
    <property type="molecule type" value="Genomic_DNA"/>
</dbReference>
<name>A0A5J4QTG7_9ZZZZ</name>
<gene>
    <name evidence="2" type="ORF">EZS27_026275</name>
</gene>
<dbReference type="Pfam" id="PF02368">
    <property type="entry name" value="Big_2"/>
    <property type="match status" value="1"/>
</dbReference>